<proteinExistence type="predicted"/>
<dbReference type="AlphaFoldDB" id="A0A8R7PYS3"/>
<evidence type="ECO:0000256" key="1">
    <source>
        <dbReference type="SAM" id="MobiDB-lite"/>
    </source>
</evidence>
<reference evidence="2" key="2">
    <citation type="submission" date="2018-03" db="EMBL/GenBank/DDBJ databases">
        <title>The Triticum urartu genome reveals the dynamic nature of wheat genome evolution.</title>
        <authorList>
            <person name="Ling H."/>
            <person name="Ma B."/>
            <person name="Shi X."/>
            <person name="Liu H."/>
            <person name="Dong L."/>
            <person name="Sun H."/>
            <person name="Cao Y."/>
            <person name="Gao Q."/>
            <person name="Zheng S."/>
            <person name="Li Y."/>
            <person name="Yu Y."/>
            <person name="Du H."/>
            <person name="Qi M."/>
            <person name="Li Y."/>
            <person name="Yu H."/>
            <person name="Cui Y."/>
            <person name="Wang N."/>
            <person name="Chen C."/>
            <person name="Wu H."/>
            <person name="Zhao Y."/>
            <person name="Zhang J."/>
            <person name="Li Y."/>
            <person name="Zhou W."/>
            <person name="Zhang B."/>
            <person name="Hu W."/>
            <person name="Eijk M."/>
            <person name="Tang J."/>
            <person name="Witsenboer H."/>
            <person name="Zhao S."/>
            <person name="Li Z."/>
            <person name="Zhang A."/>
            <person name="Wang D."/>
            <person name="Liang C."/>
        </authorList>
    </citation>
    <scope>NUCLEOTIDE SEQUENCE [LARGE SCALE GENOMIC DNA]</scope>
    <source>
        <strain evidence="2">cv. G1812</strain>
    </source>
</reference>
<evidence type="ECO:0000313" key="3">
    <source>
        <dbReference type="Proteomes" id="UP000015106"/>
    </source>
</evidence>
<accession>A0A8R7PYS3</accession>
<keyword evidence="3" id="KW-1185">Reference proteome</keyword>
<dbReference type="Proteomes" id="UP000015106">
    <property type="component" value="Chromosome 3"/>
</dbReference>
<evidence type="ECO:0000313" key="2">
    <source>
        <dbReference type="EnsemblPlants" id="TuG1812G0300005259.01.T03.cds354469"/>
    </source>
</evidence>
<reference evidence="3" key="1">
    <citation type="journal article" date="2013" name="Nature">
        <title>Draft genome of the wheat A-genome progenitor Triticum urartu.</title>
        <authorList>
            <person name="Ling H.Q."/>
            <person name="Zhao S."/>
            <person name="Liu D."/>
            <person name="Wang J."/>
            <person name="Sun H."/>
            <person name="Zhang C."/>
            <person name="Fan H."/>
            <person name="Li D."/>
            <person name="Dong L."/>
            <person name="Tao Y."/>
            <person name="Gao C."/>
            <person name="Wu H."/>
            <person name="Li Y."/>
            <person name="Cui Y."/>
            <person name="Guo X."/>
            <person name="Zheng S."/>
            <person name="Wang B."/>
            <person name="Yu K."/>
            <person name="Liang Q."/>
            <person name="Yang W."/>
            <person name="Lou X."/>
            <person name="Chen J."/>
            <person name="Feng M."/>
            <person name="Jian J."/>
            <person name="Zhang X."/>
            <person name="Luo G."/>
            <person name="Jiang Y."/>
            <person name="Liu J."/>
            <person name="Wang Z."/>
            <person name="Sha Y."/>
            <person name="Zhang B."/>
            <person name="Wu H."/>
            <person name="Tang D."/>
            <person name="Shen Q."/>
            <person name="Xue P."/>
            <person name="Zou S."/>
            <person name="Wang X."/>
            <person name="Liu X."/>
            <person name="Wang F."/>
            <person name="Yang Y."/>
            <person name="An X."/>
            <person name="Dong Z."/>
            <person name="Zhang K."/>
            <person name="Zhang X."/>
            <person name="Luo M.C."/>
            <person name="Dvorak J."/>
            <person name="Tong Y."/>
            <person name="Wang J."/>
            <person name="Yang H."/>
            <person name="Li Z."/>
            <person name="Wang D."/>
            <person name="Zhang A."/>
            <person name="Wang J."/>
        </authorList>
    </citation>
    <scope>NUCLEOTIDE SEQUENCE</scope>
    <source>
        <strain evidence="3">cv. G1812</strain>
    </source>
</reference>
<gene>
    <name evidence="2" type="primary">LOC125546064</name>
</gene>
<protein>
    <submittedName>
        <fullName evidence="2">Uncharacterized protein</fullName>
    </submittedName>
</protein>
<feature type="region of interest" description="Disordered" evidence="1">
    <location>
        <begin position="1"/>
        <end position="21"/>
    </location>
</feature>
<organism evidence="2 3">
    <name type="scientific">Triticum urartu</name>
    <name type="common">Red wild einkorn</name>
    <name type="synonym">Crithodium urartu</name>
    <dbReference type="NCBI Taxonomy" id="4572"/>
    <lineage>
        <taxon>Eukaryota</taxon>
        <taxon>Viridiplantae</taxon>
        <taxon>Streptophyta</taxon>
        <taxon>Embryophyta</taxon>
        <taxon>Tracheophyta</taxon>
        <taxon>Spermatophyta</taxon>
        <taxon>Magnoliopsida</taxon>
        <taxon>Liliopsida</taxon>
        <taxon>Poales</taxon>
        <taxon>Poaceae</taxon>
        <taxon>BOP clade</taxon>
        <taxon>Pooideae</taxon>
        <taxon>Triticodae</taxon>
        <taxon>Triticeae</taxon>
        <taxon>Triticinae</taxon>
        <taxon>Triticum</taxon>
    </lineage>
</organism>
<feature type="compositionally biased region" description="Low complexity" evidence="1">
    <location>
        <begin position="1"/>
        <end position="15"/>
    </location>
</feature>
<dbReference type="EnsemblPlants" id="TuG1812G0300005259.01.T03">
    <property type="protein sequence ID" value="TuG1812G0300005259.01.T03.cds354469"/>
    <property type="gene ID" value="TuG1812G0300005259.01"/>
</dbReference>
<sequence length="121" mass="13750">HDSTTNTRNNKNTSRSVDHLATTASTKARKFDRHIYSCLPTTYSIYGLTLLEHLQWQPVNFLMHPCLSSVCGKNRVRTAPRTATGPRWMASAVQTSWSGRMQEVCRSALEMPLHEAMMKLQ</sequence>
<dbReference type="Gramene" id="TuG1812G0300005259.01.T03">
    <property type="protein sequence ID" value="TuG1812G0300005259.01.T03.cds354469"/>
    <property type="gene ID" value="TuG1812G0300005259.01"/>
</dbReference>
<reference evidence="2" key="3">
    <citation type="submission" date="2022-06" db="UniProtKB">
        <authorList>
            <consortium name="EnsemblPlants"/>
        </authorList>
    </citation>
    <scope>IDENTIFICATION</scope>
</reference>
<name>A0A8R7PYS3_TRIUA</name>